<evidence type="ECO:0000313" key="1">
    <source>
        <dbReference type="EMBL" id="GAA0166004.1"/>
    </source>
</evidence>
<dbReference type="PANTHER" id="PTHR35461:SF3">
    <property type="entry name" value="OVATE DOMAIN-CONTAINING PROTEIN"/>
    <property type="match status" value="1"/>
</dbReference>
<protein>
    <recommendedName>
        <fullName evidence="3">OVATE domain-containing protein</fullName>
    </recommendedName>
</protein>
<evidence type="ECO:0008006" key="3">
    <source>
        <dbReference type="Google" id="ProtNLM"/>
    </source>
</evidence>
<evidence type="ECO:0000313" key="2">
    <source>
        <dbReference type="Proteomes" id="UP001454036"/>
    </source>
</evidence>
<organism evidence="1 2">
    <name type="scientific">Lithospermum erythrorhizon</name>
    <name type="common">Purple gromwell</name>
    <name type="synonym">Lithospermum officinale var. erythrorhizon</name>
    <dbReference type="NCBI Taxonomy" id="34254"/>
    <lineage>
        <taxon>Eukaryota</taxon>
        <taxon>Viridiplantae</taxon>
        <taxon>Streptophyta</taxon>
        <taxon>Embryophyta</taxon>
        <taxon>Tracheophyta</taxon>
        <taxon>Spermatophyta</taxon>
        <taxon>Magnoliopsida</taxon>
        <taxon>eudicotyledons</taxon>
        <taxon>Gunneridae</taxon>
        <taxon>Pentapetalae</taxon>
        <taxon>asterids</taxon>
        <taxon>lamiids</taxon>
        <taxon>Boraginales</taxon>
        <taxon>Boraginaceae</taxon>
        <taxon>Boraginoideae</taxon>
        <taxon>Lithospermeae</taxon>
        <taxon>Lithospermum</taxon>
    </lineage>
</organism>
<name>A0AAV3QPP7_LITER</name>
<dbReference type="Proteomes" id="UP001454036">
    <property type="component" value="Unassembled WGS sequence"/>
</dbReference>
<dbReference type="PANTHER" id="PTHR35461">
    <property type="entry name" value="BNAANNG14610D PROTEIN"/>
    <property type="match status" value="1"/>
</dbReference>
<keyword evidence="2" id="KW-1185">Reference proteome</keyword>
<comment type="caution">
    <text evidence="1">The sequence shown here is derived from an EMBL/GenBank/DDBJ whole genome shotgun (WGS) entry which is preliminary data.</text>
</comment>
<reference evidence="1 2" key="1">
    <citation type="submission" date="2024-01" db="EMBL/GenBank/DDBJ databases">
        <title>The complete chloroplast genome sequence of Lithospermum erythrorhizon: insights into the phylogenetic relationship among Boraginaceae species and the maternal lineages of purple gromwells.</title>
        <authorList>
            <person name="Okada T."/>
            <person name="Watanabe K."/>
        </authorList>
    </citation>
    <scope>NUCLEOTIDE SEQUENCE [LARGE SCALE GENOMIC DNA]</scope>
</reference>
<dbReference type="AlphaFoldDB" id="A0AAV3QPP7"/>
<accession>A0AAV3QPP7</accession>
<proteinExistence type="predicted"/>
<dbReference type="EMBL" id="BAABME010005568">
    <property type="protein sequence ID" value="GAA0166004.1"/>
    <property type="molecule type" value="Genomic_DNA"/>
</dbReference>
<gene>
    <name evidence="1" type="ORF">LIER_21263</name>
</gene>
<sequence>MVLRISIYSNTKKFFQKTIDNVKCFLSGGAGSYQKLPKSSPLCNPLSCGRGGDQIKIELEAKKEEPKNLYRKGSEKGMIKSSTMERHEEKTIGNAMKHIEEKTFPNDQLQKNKNGNAEQQIFEWKMAQNHQVCDHRSYLVAEKLKQLAMIDKSNEEHALDIQEVLHYYSRLTCPAYRDIVDNFFVDMYSEFFRSSIKKSST</sequence>